<name>S5VLM3_STRC3</name>
<keyword evidence="4" id="KW-1185">Reference proteome</keyword>
<dbReference type="Proteomes" id="UP000015423">
    <property type="component" value="Chromosome"/>
</dbReference>
<dbReference type="PATRIC" id="fig|1214242.5.peg.4752"/>
<dbReference type="eggNOG" id="COG3591">
    <property type="taxonomic scope" value="Bacteria"/>
</dbReference>
<dbReference type="InterPro" id="IPR001254">
    <property type="entry name" value="Trypsin_dom"/>
</dbReference>
<dbReference type="Gene3D" id="2.40.10.10">
    <property type="entry name" value="Trypsin-like serine proteases"/>
    <property type="match status" value="2"/>
</dbReference>
<dbReference type="PROSITE" id="PS00134">
    <property type="entry name" value="TRYPSIN_HIS"/>
    <property type="match status" value="1"/>
</dbReference>
<accession>S5VLM3</accession>
<gene>
    <name evidence="3" type="ORF">B446_23200</name>
</gene>
<feature type="region of interest" description="Disordered" evidence="1">
    <location>
        <begin position="43"/>
        <end position="80"/>
    </location>
</feature>
<reference evidence="4" key="1">
    <citation type="submission" date="2012-10" db="EMBL/GenBank/DDBJ databases">
        <title>The complete genome sequence of Streptomyces collinus Tu 365.</title>
        <authorList>
            <person name="Ruckert C."/>
            <person name="Szczepanowski R."/>
            <person name="Goesmann A."/>
            <person name="Pross E.K."/>
            <person name="Musiol E.M."/>
            <person name="Blin K."/>
            <person name="Wohlleben W."/>
            <person name="Puhler A."/>
            <person name="Weber T."/>
            <person name="Kalinowski J."/>
        </authorList>
    </citation>
    <scope>NUCLEOTIDE SEQUENCE [LARGE SCALE GENOMIC DNA]</scope>
    <source>
        <strain evidence="4">DSM 40733 / Tue 365</strain>
    </source>
</reference>
<dbReference type="Pfam" id="PF00089">
    <property type="entry name" value="Trypsin"/>
    <property type="match status" value="1"/>
</dbReference>
<reference evidence="3 4" key="2">
    <citation type="journal article" date="2013" name="J. Biotechnol.">
        <title>Complete genome sequence of the kirromycin producer Streptomyces collinus Tu 365 consisting of a linear chromosome and two linear plasmids.</title>
        <authorList>
            <person name="Ruckert C."/>
            <person name="Szczepanowski R."/>
            <person name="Albersmeier A."/>
            <person name="Goesmann A."/>
            <person name="Iftime D."/>
            <person name="Musiol E.M."/>
            <person name="Blin K."/>
            <person name="Wohlleben W."/>
            <person name="Puhler A."/>
            <person name="Kalinowski J."/>
            <person name="Weber T."/>
        </authorList>
    </citation>
    <scope>NUCLEOTIDE SEQUENCE [LARGE SCALE GENOMIC DNA]</scope>
    <source>
        <strain evidence="4">DSM 40733 / Tue 365</strain>
    </source>
</reference>
<dbReference type="EMBL" id="CP006259">
    <property type="protein sequence ID" value="AGS71452.1"/>
    <property type="molecule type" value="Genomic_DNA"/>
</dbReference>
<dbReference type="GO" id="GO:0006508">
    <property type="term" value="P:proteolysis"/>
    <property type="evidence" value="ECO:0007669"/>
    <property type="project" value="InterPro"/>
</dbReference>
<evidence type="ECO:0000259" key="2">
    <source>
        <dbReference type="Pfam" id="PF00089"/>
    </source>
</evidence>
<proteinExistence type="predicted"/>
<protein>
    <recommendedName>
        <fullName evidence="2">Peptidase S1 domain-containing protein</fullName>
    </recommendedName>
</protein>
<sequence length="322" mass="33693">MAGLVTVSGGAGPATAADASEKAGPRWTAAAARHFWTDRRMAAAKPLPEDRPSARTGIRTPATDPAGSPVRRARTGPGSSHFGGLPMIGRMYVQRGSGSYFCTASVINSRHRNVVLTAGHCLDARAGSGSLAFVPQWTAATPRPHGIFPVATDSRGLSQVWIDQRYYDRGHTKGASWDVAFAQLGARSDGKQAQDVVGGNTLATGRGYAFPRIRLVGYPNTDHQPLTCNNSTTRFTPTDGAPGSYLKIACNDYRSGTSGSPFLANFDARTGRGDVVGSIGGWKTGGPTADVSYSPNFGSDVQRLYDAAVAGTPPARPGAPTQ</sequence>
<dbReference type="InterPro" id="IPR043504">
    <property type="entry name" value="Peptidase_S1_PA_chymotrypsin"/>
</dbReference>
<evidence type="ECO:0000313" key="4">
    <source>
        <dbReference type="Proteomes" id="UP000015423"/>
    </source>
</evidence>
<dbReference type="AlphaFoldDB" id="S5VLM3"/>
<dbReference type="KEGG" id="sci:B446_23200"/>
<evidence type="ECO:0000256" key="1">
    <source>
        <dbReference type="SAM" id="MobiDB-lite"/>
    </source>
</evidence>
<feature type="compositionally biased region" description="Basic and acidic residues" evidence="1">
    <location>
        <begin position="43"/>
        <end position="53"/>
    </location>
</feature>
<dbReference type="STRING" id="1214242.B446_23200"/>
<feature type="region of interest" description="Disordered" evidence="1">
    <location>
        <begin position="1"/>
        <end position="25"/>
    </location>
</feature>
<dbReference type="InterPro" id="IPR018114">
    <property type="entry name" value="TRYPSIN_HIS"/>
</dbReference>
<dbReference type="InterPro" id="IPR009003">
    <property type="entry name" value="Peptidase_S1_PA"/>
</dbReference>
<organism evidence="3 4">
    <name type="scientific">Streptomyces collinus (strain DSM 40733 / Tue 365)</name>
    <dbReference type="NCBI Taxonomy" id="1214242"/>
    <lineage>
        <taxon>Bacteria</taxon>
        <taxon>Bacillati</taxon>
        <taxon>Actinomycetota</taxon>
        <taxon>Actinomycetes</taxon>
        <taxon>Kitasatosporales</taxon>
        <taxon>Streptomycetaceae</taxon>
        <taxon>Streptomyces</taxon>
    </lineage>
</organism>
<evidence type="ECO:0000313" key="3">
    <source>
        <dbReference type="EMBL" id="AGS71452.1"/>
    </source>
</evidence>
<feature type="domain" description="Peptidase S1" evidence="2">
    <location>
        <begin position="86"/>
        <end position="124"/>
    </location>
</feature>
<dbReference type="GO" id="GO:0004252">
    <property type="term" value="F:serine-type endopeptidase activity"/>
    <property type="evidence" value="ECO:0007669"/>
    <property type="project" value="InterPro"/>
</dbReference>
<dbReference type="SUPFAM" id="SSF50494">
    <property type="entry name" value="Trypsin-like serine proteases"/>
    <property type="match status" value="1"/>
</dbReference>
<dbReference type="HOGENOM" id="CLU_050832_1_0_11"/>